<dbReference type="EMBL" id="JAUNZN010000009">
    <property type="protein sequence ID" value="KAK4817019.1"/>
    <property type="molecule type" value="Genomic_DNA"/>
</dbReference>
<reference evidence="1 2" key="1">
    <citation type="journal article" date="2023" name="J. Hered.">
        <title>Chromosome-level genome of the wood stork (Mycteria americana) provides insight into avian chromosome evolution.</title>
        <authorList>
            <person name="Flamio R. Jr."/>
            <person name="Ramstad K.M."/>
        </authorList>
    </citation>
    <scope>NUCLEOTIDE SEQUENCE [LARGE SCALE GENOMIC DNA]</scope>
    <source>
        <strain evidence="1">JAX WOST 10</strain>
    </source>
</reference>
<organism evidence="1 2">
    <name type="scientific">Mycteria americana</name>
    <name type="common">Wood stork</name>
    <dbReference type="NCBI Taxonomy" id="33587"/>
    <lineage>
        <taxon>Eukaryota</taxon>
        <taxon>Metazoa</taxon>
        <taxon>Chordata</taxon>
        <taxon>Craniata</taxon>
        <taxon>Vertebrata</taxon>
        <taxon>Euteleostomi</taxon>
        <taxon>Archelosauria</taxon>
        <taxon>Archosauria</taxon>
        <taxon>Dinosauria</taxon>
        <taxon>Saurischia</taxon>
        <taxon>Theropoda</taxon>
        <taxon>Coelurosauria</taxon>
        <taxon>Aves</taxon>
        <taxon>Neognathae</taxon>
        <taxon>Neoaves</taxon>
        <taxon>Aequornithes</taxon>
        <taxon>Ciconiiformes</taxon>
        <taxon>Ciconiidae</taxon>
        <taxon>Mycteria</taxon>
    </lineage>
</organism>
<keyword evidence="2" id="KW-1185">Reference proteome</keyword>
<evidence type="ECO:0000313" key="2">
    <source>
        <dbReference type="Proteomes" id="UP001333110"/>
    </source>
</evidence>
<protein>
    <submittedName>
        <fullName evidence="1">Uncharacterized protein</fullName>
    </submittedName>
</protein>
<dbReference type="Proteomes" id="UP001333110">
    <property type="component" value="Unassembled WGS sequence"/>
</dbReference>
<accession>A0AAN7N011</accession>
<sequence>MRCHRQCKRVGPVVVRPLSIVFESFKLMGEVPEDSRKQVSTLVKGKKEDPGNYRPVRLTLIPGKVEQIILAEETKTYNFILLTTGAEKRKCETEKGQRALYFLVPRCRNTQPTKTTHFFHYHLKTSKRPPHHLAKKAALWSFMEMTTVFIS</sequence>
<name>A0AAN7N011_MYCAM</name>
<gene>
    <name evidence="1" type="ORF">QYF61_026025</name>
</gene>
<evidence type="ECO:0000313" key="1">
    <source>
        <dbReference type="EMBL" id="KAK4817019.1"/>
    </source>
</evidence>
<dbReference type="AlphaFoldDB" id="A0AAN7N011"/>
<comment type="caution">
    <text evidence="1">The sequence shown here is derived from an EMBL/GenBank/DDBJ whole genome shotgun (WGS) entry which is preliminary data.</text>
</comment>
<proteinExistence type="predicted"/>